<keyword evidence="1" id="KW-0489">Methyltransferase</keyword>
<dbReference type="CDD" id="cd02440">
    <property type="entry name" value="AdoMet_MTases"/>
    <property type="match status" value="1"/>
</dbReference>
<dbReference type="EMBL" id="CP117884">
    <property type="protein sequence ID" value="WDF82520.1"/>
    <property type="molecule type" value="Genomic_DNA"/>
</dbReference>
<dbReference type="EC" id="2.1.1.-" evidence="1"/>
<dbReference type="Proteomes" id="UP001220377">
    <property type="component" value="Chromosome"/>
</dbReference>
<dbReference type="Pfam" id="PF01209">
    <property type="entry name" value="Ubie_methyltran"/>
    <property type="match status" value="1"/>
</dbReference>
<sequence length="184" mass="20232">MKVVSTSHQLDKVLAQAAIAKLVHLQLLPTDRVINIAGGHGDFAIALSAHSSLVEIVDHSEDELHEASDNAARHSRNNIAYVHGDWQQIPLRPADMIFVGPLLSLRDADLPFLYSLAKQSLVLVTAVGGTPHAYHGIHPELADSYKKHLTAAKLNWDSDIIHTGEADYEMIWVRKPDTDVATEQ</sequence>
<protein>
    <submittedName>
        <fullName evidence="1">Class I SAM-dependent methyltransferase</fullName>
        <ecNumber evidence="1">2.1.1.-</ecNumber>
    </submittedName>
</protein>
<dbReference type="SUPFAM" id="SSF53335">
    <property type="entry name" value="S-adenosyl-L-methionine-dependent methyltransferases"/>
    <property type="match status" value="1"/>
</dbReference>
<accession>A0ABY7WTP0</accession>
<dbReference type="InterPro" id="IPR029063">
    <property type="entry name" value="SAM-dependent_MTases_sf"/>
</dbReference>
<gene>
    <name evidence="1" type="ORF">PQ472_11600</name>
</gene>
<dbReference type="RefSeq" id="WP_274260031.1">
    <property type="nucleotide sequence ID" value="NZ_CP117884.1"/>
</dbReference>
<dbReference type="GO" id="GO:0032259">
    <property type="term" value="P:methylation"/>
    <property type="evidence" value="ECO:0007669"/>
    <property type="project" value="UniProtKB-KW"/>
</dbReference>
<name>A0ABY7WTP0_9LACO</name>
<reference evidence="1 2" key="1">
    <citation type="submission" date="2023-02" db="EMBL/GenBank/DDBJ databases">
        <title>Genome sequence of Lacticaseibacillus sp. KACC 23028.</title>
        <authorList>
            <person name="Kim S."/>
            <person name="Heo J."/>
            <person name="Kwon S.-W."/>
        </authorList>
    </citation>
    <scope>NUCLEOTIDE SEQUENCE [LARGE SCALE GENOMIC DNA]</scope>
    <source>
        <strain evidence="1 2">KACC 23028</strain>
    </source>
</reference>
<dbReference type="Gene3D" id="3.40.50.150">
    <property type="entry name" value="Vaccinia Virus protein VP39"/>
    <property type="match status" value="1"/>
</dbReference>
<proteinExistence type="predicted"/>
<keyword evidence="2" id="KW-1185">Reference proteome</keyword>
<dbReference type="GO" id="GO:0008168">
    <property type="term" value="F:methyltransferase activity"/>
    <property type="evidence" value="ECO:0007669"/>
    <property type="project" value="UniProtKB-KW"/>
</dbReference>
<evidence type="ECO:0000313" key="2">
    <source>
        <dbReference type="Proteomes" id="UP001220377"/>
    </source>
</evidence>
<evidence type="ECO:0000313" key="1">
    <source>
        <dbReference type="EMBL" id="WDF82520.1"/>
    </source>
</evidence>
<organism evidence="1 2">
    <name type="scientific">Lacticaseibacillus pabuli</name>
    <dbReference type="NCBI Taxonomy" id="3025672"/>
    <lineage>
        <taxon>Bacteria</taxon>
        <taxon>Bacillati</taxon>
        <taxon>Bacillota</taxon>
        <taxon>Bacilli</taxon>
        <taxon>Lactobacillales</taxon>
        <taxon>Lactobacillaceae</taxon>
        <taxon>Lacticaseibacillus</taxon>
    </lineage>
</organism>
<keyword evidence="1" id="KW-0808">Transferase</keyword>